<sequence>MKQSLVELQSGGLVLCGAAARPQTSSGHWMCLNHAFQELWATIEANVLPQTVQHVISANAVSRPQIAAACVCVFIHRGFHRAGLLCP</sequence>
<reference evidence="1 2" key="1">
    <citation type="journal article" date="2023" name="Mol. Biol. Evol.">
        <title>Genomics of Secondarily Temperate Adaptation in the Only Non-Antarctic Icefish.</title>
        <authorList>
            <person name="Rivera-Colon A.G."/>
            <person name="Rayamajhi N."/>
            <person name="Minhas B.F."/>
            <person name="Madrigal G."/>
            <person name="Bilyk K.T."/>
            <person name="Yoon V."/>
            <person name="Hune M."/>
            <person name="Gregory S."/>
            <person name="Cheng C.H.C."/>
            <person name="Catchen J.M."/>
        </authorList>
    </citation>
    <scope>NUCLEOTIDE SEQUENCE [LARGE SCALE GENOMIC DNA]</scope>
    <source>
        <tissue evidence="1">White muscle</tissue>
    </source>
</reference>
<evidence type="ECO:0000313" key="2">
    <source>
        <dbReference type="Proteomes" id="UP001331515"/>
    </source>
</evidence>
<dbReference type="EMBL" id="JAURVH010001531">
    <property type="protein sequence ID" value="KAK5904020.1"/>
    <property type="molecule type" value="Genomic_DNA"/>
</dbReference>
<dbReference type="Proteomes" id="UP001331515">
    <property type="component" value="Unassembled WGS sequence"/>
</dbReference>
<name>A0AAN8CKC7_CHAGU</name>
<protein>
    <submittedName>
        <fullName evidence="1">Uncharacterized protein</fullName>
    </submittedName>
</protein>
<evidence type="ECO:0000313" key="1">
    <source>
        <dbReference type="EMBL" id="KAK5904020.1"/>
    </source>
</evidence>
<organism evidence="1 2">
    <name type="scientific">Champsocephalus gunnari</name>
    <name type="common">Mackerel icefish</name>
    <dbReference type="NCBI Taxonomy" id="52237"/>
    <lineage>
        <taxon>Eukaryota</taxon>
        <taxon>Metazoa</taxon>
        <taxon>Chordata</taxon>
        <taxon>Craniata</taxon>
        <taxon>Vertebrata</taxon>
        <taxon>Euteleostomi</taxon>
        <taxon>Actinopterygii</taxon>
        <taxon>Neopterygii</taxon>
        <taxon>Teleostei</taxon>
        <taxon>Neoteleostei</taxon>
        <taxon>Acanthomorphata</taxon>
        <taxon>Eupercaria</taxon>
        <taxon>Perciformes</taxon>
        <taxon>Notothenioidei</taxon>
        <taxon>Channichthyidae</taxon>
        <taxon>Champsocephalus</taxon>
    </lineage>
</organism>
<comment type="caution">
    <text evidence="1">The sequence shown here is derived from an EMBL/GenBank/DDBJ whole genome shotgun (WGS) entry which is preliminary data.</text>
</comment>
<dbReference type="AlphaFoldDB" id="A0AAN8CKC7"/>
<keyword evidence="2" id="KW-1185">Reference proteome</keyword>
<proteinExistence type="predicted"/>
<gene>
    <name evidence="1" type="ORF">CgunFtcFv8_007748</name>
</gene>
<accession>A0AAN8CKC7</accession>